<evidence type="ECO:0000256" key="2">
    <source>
        <dbReference type="ARBA" id="ARBA00022840"/>
    </source>
</evidence>
<dbReference type="PANTHER" id="PTHR39206">
    <property type="entry name" value="SLL8004 PROTEIN"/>
    <property type="match status" value="1"/>
</dbReference>
<reference evidence="4 5" key="1">
    <citation type="submission" date="2018-05" db="EMBL/GenBank/DDBJ databases">
        <title>Genomic Encyclopedia of Type Strains, Phase IV (KMG-IV): sequencing the most valuable type-strain genomes for metagenomic binning, comparative biology and taxonomic classification.</title>
        <authorList>
            <person name="Goeker M."/>
        </authorList>
    </citation>
    <scope>NUCLEOTIDE SEQUENCE [LARGE SCALE GENOMIC DNA]</scope>
    <source>
        <strain evidence="4 5">DSM 29661</strain>
    </source>
</reference>
<evidence type="ECO:0000313" key="5">
    <source>
        <dbReference type="Proteomes" id="UP000247555"/>
    </source>
</evidence>
<dbReference type="EMBL" id="QJKI01000012">
    <property type="protein sequence ID" value="PXX78306.1"/>
    <property type="molecule type" value="Genomic_DNA"/>
</dbReference>
<comment type="caution">
    <text evidence="4">The sequence shown here is derived from an EMBL/GenBank/DDBJ whole genome shotgun (WGS) entry which is preliminary data.</text>
</comment>
<dbReference type="Proteomes" id="UP000247555">
    <property type="component" value="Unassembled WGS sequence"/>
</dbReference>
<sequence length="205" mass="23025">MTERWALPWNACGGLPDAHLLDHRRPQRAGKTTFALEYLPQVAQCSRFVNADLIAAGLSPLAPERELLAASRLFLGEIEACIAKREDFAFETTLAGRSYLKLVRRLQTAGWRVELIYLALPSMEMSKLRVAERVAHGGHSIPVADIERRFARSLGNLLNSFSTQVDACRCFMNSDASPELVFEQQGEVRNVVHMPYYQHLLKEAA</sequence>
<evidence type="ECO:0000259" key="3">
    <source>
        <dbReference type="Pfam" id="PF06414"/>
    </source>
</evidence>
<evidence type="ECO:0000256" key="1">
    <source>
        <dbReference type="ARBA" id="ARBA00022741"/>
    </source>
</evidence>
<dbReference type="GO" id="GO:0005524">
    <property type="term" value="F:ATP binding"/>
    <property type="evidence" value="ECO:0007669"/>
    <property type="project" value="UniProtKB-KW"/>
</dbReference>
<proteinExistence type="predicted"/>
<organism evidence="4 5">
    <name type="scientific">Rivihabitans pingtungensis</name>
    <dbReference type="NCBI Taxonomy" id="1054498"/>
    <lineage>
        <taxon>Bacteria</taxon>
        <taxon>Pseudomonadati</taxon>
        <taxon>Pseudomonadota</taxon>
        <taxon>Betaproteobacteria</taxon>
        <taxon>Neisseriales</taxon>
        <taxon>Aquaspirillaceae</taxon>
        <taxon>Rivihabitans</taxon>
    </lineage>
</organism>
<dbReference type="InterPro" id="IPR027417">
    <property type="entry name" value="P-loop_NTPase"/>
</dbReference>
<dbReference type="PANTHER" id="PTHR39206:SF1">
    <property type="entry name" value="SLL8004 PROTEIN"/>
    <property type="match status" value="1"/>
</dbReference>
<protein>
    <submittedName>
        <fullName evidence="4">Putative ABC-type ATPase</fullName>
    </submittedName>
</protein>
<feature type="domain" description="Zeta toxin" evidence="3">
    <location>
        <begin position="76"/>
        <end position="152"/>
    </location>
</feature>
<dbReference type="InterPro" id="IPR010488">
    <property type="entry name" value="Zeta_toxin_domain"/>
</dbReference>
<evidence type="ECO:0000313" key="4">
    <source>
        <dbReference type="EMBL" id="PXX78306.1"/>
    </source>
</evidence>
<dbReference type="RefSeq" id="WP_211309364.1">
    <property type="nucleotide sequence ID" value="NZ_QJKI01000012.1"/>
</dbReference>
<dbReference type="Pfam" id="PF06414">
    <property type="entry name" value="Zeta_toxin"/>
    <property type="match status" value="1"/>
</dbReference>
<dbReference type="GO" id="GO:0016301">
    <property type="term" value="F:kinase activity"/>
    <property type="evidence" value="ECO:0007669"/>
    <property type="project" value="InterPro"/>
</dbReference>
<dbReference type="Gene3D" id="3.40.50.300">
    <property type="entry name" value="P-loop containing nucleotide triphosphate hydrolases"/>
    <property type="match status" value="1"/>
</dbReference>
<keyword evidence="5" id="KW-1185">Reference proteome</keyword>
<dbReference type="AlphaFoldDB" id="A0A318KRN5"/>
<accession>A0A318KRN5</accession>
<gene>
    <name evidence="4" type="ORF">DFR34_11225</name>
</gene>
<keyword evidence="2" id="KW-0067">ATP-binding</keyword>
<keyword evidence="1" id="KW-0547">Nucleotide-binding</keyword>
<name>A0A318KRN5_9NEIS</name>